<proteinExistence type="predicted"/>
<evidence type="ECO:0000313" key="3">
    <source>
        <dbReference type="Proteomes" id="UP000617979"/>
    </source>
</evidence>
<organism evidence="2 3">
    <name type="scientific">Kroppenstedtia guangzhouensis</name>
    <dbReference type="NCBI Taxonomy" id="1274356"/>
    <lineage>
        <taxon>Bacteria</taxon>
        <taxon>Bacillati</taxon>
        <taxon>Bacillota</taxon>
        <taxon>Bacilli</taxon>
        <taxon>Bacillales</taxon>
        <taxon>Thermoactinomycetaceae</taxon>
        <taxon>Kroppenstedtia</taxon>
    </lineage>
</organism>
<keyword evidence="3" id="KW-1185">Reference proteome</keyword>
<evidence type="ECO:0000313" key="2">
    <source>
        <dbReference type="EMBL" id="GGA31911.1"/>
    </source>
</evidence>
<name>A0ABQ1FVF0_9BACL</name>
<dbReference type="RefSeq" id="WP_188428629.1">
    <property type="nucleotide sequence ID" value="NZ_BMEX01000001.1"/>
</dbReference>
<dbReference type="SUPFAM" id="SSF88659">
    <property type="entry name" value="Sigma3 and sigma4 domains of RNA polymerase sigma factors"/>
    <property type="match status" value="1"/>
</dbReference>
<evidence type="ECO:0008006" key="4">
    <source>
        <dbReference type="Google" id="ProtNLM"/>
    </source>
</evidence>
<protein>
    <recommendedName>
        <fullName evidence="4">Sigma-70, region 4</fullName>
    </recommendedName>
</protein>
<keyword evidence="1" id="KW-0175">Coiled coil</keyword>
<sequence>MEPYHDLCTEIDILEIRISDLENEYKFWYKACHRGGLPLDTCLIRMKEICDQVEMYSTMLEKKEKARKEIESRLNQFEGLEQKVAYMRDIKGMTLPEIAAHLGYSYDWIKKLSARTRRKGTKKALSG</sequence>
<dbReference type="Proteomes" id="UP000617979">
    <property type="component" value="Unassembled WGS sequence"/>
</dbReference>
<accession>A0ABQ1FVF0</accession>
<reference evidence="3" key="1">
    <citation type="journal article" date="2019" name="Int. J. Syst. Evol. Microbiol.">
        <title>The Global Catalogue of Microorganisms (GCM) 10K type strain sequencing project: providing services to taxonomists for standard genome sequencing and annotation.</title>
        <authorList>
            <consortium name="The Broad Institute Genomics Platform"/>
            <consortium name="The Broad Institute Genome Sequencing Center for Infectious Disease"/>
            <person name="Wu L."/>
            <person name="Ma J."/>
        </authorList>
    </citation>
    <scope>NUCLEOTIDE SEQUENCE [LARGE SCALE GENOMIC DNA]</scope>
    <source>
        <strain evidence="3">CGMCC 1.12404</strain>
    </source>
</reference>
<gene>
    <name evidence="2" type="ORF">GCM10007416_00550</name>
</gene>
<feature type="coiled-coil region" evidence="1">
    <location>
        <begin position="4"/>
        <end position="83"/>
    </location>
</feature>
<dbReference type="Gene3D" id="1.10.10.10">
    <property type="entry name" value="Winged helix-like DNA-binding domain superfamily/Winged helix DNA-binding domain"/>
    <property type="match status" value="1"/>
</dbReference>
<dbReference type="InterPro" id="IPR036388">
    <property type="entry name" value="WH-like_DNA-bd_sf"/>
</dbReference>
<evidence type="ECO:0000256" key="1">
    <source>
        <dbReference type="SAM" id="Coils"/>
    </source>
</evidence>
<dbReference type="EMBL" id="BMEX01000001">
    <property type="protein sequence ID" value="GGA31911.1"/>
    <property type="molecule type" value="Genomic_DNA"/>
</dbReference>
<comment type="caution">
    <text evidence="2">The sequence shown here is derived from an EMBL/GenBank/DDBJ whole genome shotgun (WGS) entry which is preliminary data.</text>
</comment>
<dbReference type="InterPro" id="IPR013324">
    <property type="entry name" value="RNA_pol_sigma_r3/r4-like"/>
</dbReference>